<feature type="region of interest" description="Disordered" evidence="1">
    <location>
        <begin position="86"/>
        <end position="107"/>
    </location>
</feature>
<evidence type="ECO:0000256" key="1">
    <source>
        <dbReference type="SAM" id="MobiDB-lite"/>
    </source>
</evidence>
<comment type="caution">
    <text evidence="2">The sequence shown here is derived from an EMBL/GenBank/DDBJ whole genome shotgun (WGS) entry which is preliminary data.</text>
</comment>
<organism evidence="2 3">
    <name type="scientific">Amycolatopsis lexingtonensis</name>
    <dbReference type="NCBI Taxonomy" id="218822"/>
    <lineage>
        <taxon>Bacteria</taxon>
        <taxon>Bacillati</taxon>
        <taxon>Actinomycetota</taxon>
        <taxon>Actinomycetes</taxon>
        <taxon>Pseudonocardiales</taxon>
        <taxon>Pseudonocardiaceae</taxon>
        <taxon>Amycolatopsis</taxon>
    </lineage>
</organism>
<proteinExistence type="predicted"/>
<keyword evidence="3" id="KW-1185">Reference proteome</keyword>
<reference evidence="2 3" key="1">
    <citation type="submission" date="2020-10" db="EMBL/GenBank/DDBJ databases">
        <title>Sequencing the genomes of 1000 actinobacteria strains.</title>
        <authorList>
            <person name="Klenk H.-P."/>
        </authorList>
    </citation>
    <scope>NUCLEOTIDE SEQUENCE [LARGE SCALE GENOMIC DNA]</scope>
    <source>
        <strain evidence="2 3">DSM 44653</strain>
    </source>
</reference>
<dbReference type="RefSeq" id="WP_086862630.1">
    <property type="nucleotide sequence ID" value="NZ_JADBEG010000001.1"/>
</dbReference>
<dbReference type="Proteomes" id="UP000631670">
    <property type="component" value="Unassembled WGS sequence"/>
</dbReference>
<name>A0ABR9IDU6_9PSEU</name>
<accession>A0ABR9IDU6</accession>
<gene>
    <name evidence="2" type="ORF">H4696_008458</name>
</gene>
<dbReference type="EMBL" id="JADBEG010000001">
    <property type="protein sequence ID" value="MBE1501358.1"/>
    <property type="molecule type" value="Genomic_DNA"/>
</dbReference>
<protein>
    <submittedName>
        <fullName evidence="2">Uncharacterized protein</fullName>
    </submittedName>
</protein>
<evidence type="ECO:0000313" key="2">
    <source>
        <dbReference type="EMBL" id="MBE1501358.1"/>
    </source>
</evidence>
<sequence length="107" mass="11500">MTRSRPSNGSYQITQMLAATNYRSHGLYLHAVGDPNNPQIVHQSDNSTITGVMTLTPNGQYCDVKTAGGLTARFLANRLEWFDSAGVASPSSNTTDPDYYGTPVTAS</sequence>
<evidence type="ECO:0000313" key="3">
    <source>
        <dbReference type="Proteomes" id="UP000631670"/>
    </source>
</evidence>